<dbReference type="Proteomes" id="UP000189818">
    <property type="component" value="Unassembled WGS sequence"/>
</dbReference>
<reference evidence="2" key="1">
    <citation type="submission" date="2017-02" db="EMBL/GenBank/DDBJ databases">
        <authorList>
            <person name="Varghese N."/>
            <person name="Submissions S."/>
        </authorList>
    </citation>
    <scope>NUCLEOTIDE SEQUENCE [LARGE SCALE GENOMIC DNA]</scope>
    <source>
        <strain evidence="2">UM2</strain>
    </source>
</reference>
<gene>
    <name evidence="1" type="ORF">SAMN06295920_101691</name>
</gene>
<accession>A0A1T5A874</accession>
<name>A0A1T5A874_9SPHN</name>
<protein>
    <submittedName>
        <fullName evidence="1">Uncharacterized protein</fullName>
    </submittedName>
</protein>
<dbReference type="EMBL" id="FUYM01000001">
    <property type="protein sequence ID" value="SKB31116.1"/>
    <property type="molecule type" value="Genomic_DNA"/>
</dbReference>
<organism evidence="1 2">
    <name type="scientific">Rhizorhabdus histidinilytica</name>
    <dbReference type="NCBI Taxonomy" id="439228"/>
    <lineage>
        <taxon>Bacteria</taxon>
        <taxon>Pseudomonadati</taxon>
        <taxon>Pseudomonadota</taxon>
        <taxon>Alphaproteobacteria</taxon>
        <taxon>Sphingomonadales</taxon>
        <taxon>Sphingomonadaceae</taxon>
        <taxon>Rhizorhabdus</taxon>
    </lineage>
</organism>
<dbReference type="AlphaFoldDB" id="A0A1T5A874"/>
<dbReference type="STRING" id="439228.SAMN06295920_101691"/>
<keyword evidence="2" id="KW-1185">Reference proteome</keyword>
<dbReference type="RefSeq" id="WP_079646606.1">
    <property type="nucleotide sequence ID" value="NZ_FUYM01000001.1"/>
</dbReference>
<sequence>MTYQSPMDDLFAEYGNKAIPAPQMRAQLRKDVKSAFEERMEEKQRLSARYRKWKTSEARATLASEPRLRAFNRYLRKIEPQDGDELIGAIAESWLPESRQDVRIYALRMVDRHCNRLNLRLGNEILDDPLPPETNVYFRARALLHAGGRA</sequence>
<evidence type="ECO:0000313" key="1">
    <source>
        <dbReference type="EMBL" id="SKB31116.1"/>
    </source>
</evidence>
<evidence type="ECO:0000313" key="2">
    <source>
        <dbReference type="Proteomes" id="UP000189818"/>
    </source>
</evidence>
<proteinExistence type="predicted"/>